<evidence type="ECO:0000256" key="1">
    <source>
        <dbReference type="ARBA" id="ARBA00001946"/>
    </source>
</evidence>
<dbReference type="PANTHER" id="PTHR33653">
    <property type="entry name" value="RIBONUCLEASE VAPC2"/>
    <property type="match status" value="1"/>
</dbReference>
<dbReference type="HAMAP" id="MF_00265">
    <property type="entry name" value="VapC_Nob1"/>
    <property type="match status" value="1"/>
</dbReference>
<reference evidence="10 11" key="1">
    <citation type="submission" date="2021-01" db="EMBL/GenBank/DDBJ databases">
        <title>WGS of actinomycetes isolated from Thailand.</title>
        <authorList>
            <person name="Thawai C."/>
        </authorList>
    </citation>
    <scope>NUCLEOTIDE SEQUENCE [LARGE SCALE GENOMIC DNA]</scope>
    <source>
        <strain evidence="10 11">LPG 2</strain>
    </source>
</reference>
<evidence type="ECO:0000256" key="4">
    <source>
        <dbReference type="ARBA" id="ARBA00022723"/>
    </source>
</evidence>
<dbReference type="SUPFAM" id="SSF88723">
    <property type="entry name" value="PIN domain-like"/>
    <property type="match status" value="1"/>
</dbReference>
<keyword evidence="5 8" id="KW-0378">Hydrolase</keyword>
<dbReference type="Gene3D" id="3.40.50.1010">
    <property type="entry name" value="5'-nuclease"/>
    <property type="match status" value="1"/>
</dbReference>
<evidence type="ECO:0000256" key="6">
    <source>
        <dbReference type="ARBA" id="ARBA00022842"/>
    </source>
</evidence>
<comment type="similarity">
    <text evidence="7 8">Belongs to the PINc/VapC protein family.</text>
</comment>
<dbReference type="InterPro" id="IPR050556">
    <property type="entry name" value="Type_II_TA_system_RNase"/>
</dbReference>
<name>A0ABS1MBQ9_9NOCA</name>
<dbReference type="PANTHER" id="PTHR33653:SF1">
    <property type="entry name" value="RIBONUCLEASE VAPC2"/>
    <property type="match status" value="1"/>
</dbReference>
<keyword evidence="6 8" id="KW-0460">Magnesium</keyword>
<dbReference type="Pfam" id="PF01850">
    <property type="entry name" value="PIN"/>
    <property type="match status" value="1"/>
</dbReference>
<evidence type="ECO:0000256" key="5">
    <source>
        <dbReference type="ARBA" id="ARBA00022801"/>
    </source>
</evidence>
<comment type="caution">
    <text evidence="10">The sequence shown here is derived from an EMBL/GenBank/DDBJ whole genome shotgun (WGS) entry which is preliminary data.</text>
</comment>
<feature type="domain" description="PIN" evidence="9">
    <location>
        <begin position="10"/>
        <end position="119"/>
    </location>
</feature>
<dbReference type="InterPro" id="IPR022907">
    <property type="entry name" value="VapC_family"/>
</dbReference>
<feature type="binding site" evidence="8">
    <location>
        <position position="93"/>
    </location>
    <ligand>
        <name>Mg(2+)</name>
        <dbReference type="ChEBI" id="CHEBI:18420"/>
    </ligand>
</feature>
<accession>A0ABS1MBQ9</accession>
<dbReference type="EC" id="3.1.-.-" evidence="8"/>
<protein>
    <recommendedName>
        <fullName evidence="8">Ribonuclease VapC</fullName>
        <shortName evidence="8">RNase VapC</shortName>
        <ecNumber evidence="8">3.1.-.-</ecNumber>
    </recommendedName>
    <alternativeName>
        <fullName evidence="8">Toxin VapC</fullName>
    </alternativeName>
</protein>
<sequence length="135" mass="15091">MYLADKSAHAQRSHSEIAAKRLDREIRSGRLAVCEIVALELLYSARNPGDYERVNTALSALPWVHTGREEMERALEVQRLLARKGQHRRPLPDLIIAATAELSGLTVLHYDHDFDLIAEITGQPVEWIVARGTGG</sequence>
<evidence type="ECO:0000256" key="8">
    <source>
        <dbReference type="HAMAP-Rule" id="MF_00265"/>
    </source>
</evidence>
<comment type="cofactor">
    <cofactor evidence="1 8">
        <name>Mg(2+)</name>
        <dbReference type="ChEBI" id="CHEBI:18420"/>
    </cofactor>
</comment>
<evidence type="ECO:0000259" key="9">
    <source>
        <dbReference type="Pfam" id="PF01850"/>
    </source>
</evidence>
<organism evidence="10 11">
    <name type="scientific">Nocardia acididurans</name>
    <dbReference type="NCBI Taxonomy" id="2802282"/>
    <lineage>
        <taxon>Bacteria</taxon>
        <taxon>Bacillati</taxon>
        <taxon>Actinomycetota</taxon>
        <taxon>Actinomycetes</taxon>
        <taxon>Mycobacteriales</taxon>
        <taxon>Nocardiaceae</taxon>
        <taxon>Nocardia</taxon>
    </lineage>
</organism>
<dbReference type="InterPro" id="IPR002716">
    <property type="entry name" value="PIN_dom"/>
</dbReference>
<keyword evidence="8" id="KW-0800">Toxin</keyword>
<evidence type="ECO:0000313" key="10">
    <source>
        <dbReference type="EMBL" id="MBL1077445.1"/>
    </source>
</evidence>
<keyword evidence="3 8" id="KW-0540">Nuclease</keyword>
<keyword evidence="2 8" id="KW-1277">Toxin-antitoxin system</keyword>
<keyword evidence="11" id="KW-1185">Reference proteome</keyword>
<dbReference type="Proteomes" id="UP000602198">
    <property type="component" value="Unassembled WGS sequence"/>
</dbReference>
<evidence type="ECO:0000256" key="7">
    <source>
        <dbReference type="ARBA" id="ARBA00038093"/>
    </source>
</evidence>
<evidence type="ECO:0000256" key="3">
    <source>
        <dbReference type="ARBA" id="ARBA00022722"/>
    </source>
</evidence>
<evidence type="ECO:0000256" key="2">
    <source>
        <dbReference type="ARBA" id="ARBA00022649"/>
    </source>
</evidence>
<dbReference type="CDD" id="cd18755">
    <property type="entry name" value="PIN_MtVapC3_VapC21-like"/>
    <property type="match status" value="1"/>
</dbReference>
<dbReference type="InterPro" id="IPR029060">
    <property type="entry name" value="PIN-like_dom_sf"/>
</dbReference>
<dbReference type="EMBL" id="JAERRJ010000009">
    <property type="protein sequence ID" value="MBL1077445.1"/>
    <property type="molecule type" value="Genomic_DNA"/>
</dbReference>
<comment type="function">
    <text evidence="8">Toxic component of a toxin-antitoxin (TA) system. An RNase.</text>
</comment>
<feature type="binding site" evidence="8">
    <location>
        <position position="5"/>
    </location>
    <ligand>
        <name>Mg(2+)</name>
        <dbReference type="ChEBI" id="CHEBI:18420"/>
    </ligand>
</feature>
<gene>
    <name evidence="8" type="primary">vapC</name>
    <name evidence="10" type="ORF">JK358_23865</name>
</gene>
<evidence type="ECO:0000313" key="11">
    <source>
        <dbReference type="Proteomes" id="UP000602198"/>
    </source>
</evidence>
<keyword evidence="4 8" id="KW-0479">Metal-binding</keyword>
<proteinExistence type="inferred from homology"/>